<dbReference type="RefSeq" id="WP_215626102.1">
    <property type="nucleotide sequence ID" value="NZ_CP067089.2"/>
</dbReference>
<gene>
    <name evidence="1" type="ORF">JFL75_17985</name>
</gene>
<dbReference type="SUPFAM" id="SSF48371">
    <property type="entry name" value="ARM repeat"/>
    <property type="match status" value="1"/>
</dbReference>
<dbReference type="Proteomes" id="UP000595917">
    <property type="component" value="Chromosome"/>
</dbReference>
<evidence type="ECO:0008006" key="3">
    <source>
        <dbReference type="Google" id="ProtNLM"/>
    </source>
</evidence>
<dbReference type="EMBL" id="CP067089">
    <property type="protein sequence ID" value="QQO08796.1"/>
    <property type="molecule type" value="Genomic_DNA"/>
</dbReference>
<reference evidence="1" key="1">
    <citation type="submission" date="2021-01" db="EMBL/GenBank/DDBJ databases">
        <title>Description of Breznakiella homolactica.</title>
        <authorList>
            <person name="Song Y."/>
            <person name="Brune A."/>
        </authorList>
    </citation>
    <scope>NUCLEOTIDE SEQUENCE</scope>
    <source>
        <strain evidence="1">RmG30</strain>
    </source>
</reference>
<sequence length="221" mass="25931">MGRKQELSLNLQLAEAISQKDFGCGFYTDAVLKDAAVRRDVVDLTVNHPYIMVYYHGYHILDAAAERNPKLLYPYWQRFTPLLNHKNTYHRQIALVILAHLSRADKDDCFSDILPQYLDLGFDKKILIGVLSVRYLRIVLRNKPQYRDKVIPILLNRKERSKYSERQEALLEYEVLEILEEFYGGLPDRAAADGFIRDRRDSASPKTRKKSRELIKKFRLD</sequence>
<dbReference type="InterPro" id="IPR016024">
    <property type="entry name" value="ARM-type_fold"/>
</dbReference>
<evidence type="ECO:0000313" key="1">
    <source>
        <dbReference type="EMBL" id="QQO08796.1"/>
    </source>
</evidence>
<evidence type="ECO:0000313" key="2">
    <source>
        <dbReference type="Proteomes" id="UP000595917"/>
    </source>
</evidence>
<keyword evidence="2" id="KW-1185">Reference proteome</keyword>
<organism evidence="1 2">
    <name type="scientific">Breznakiella homolactica</name>
    <dbReference type="NCBI Taxonomy" id="2798577"/>
    <lineage>
        <taxon>Bacteria</taxon>
        <taxon>Pseudomonadati</taxon>
        <taxon>Spirochaetota</taxon>
        <taxon>Spirochaetia</taxon>
        <taxon>Spirochaetales</taxon>
        <taxon>Breznakiellaceae</taxon>
        <taxon>Breznakiella</taxon>
    </lineage>
</organism>
<accession>A0A7T8B9Y5</accession>
<dbReference type="KEGG" id="bhc:JFL75_17985"/>
<dbReference type="AlphaFoldDB" id="A0A7T8B9Y5"/>
<name>A0A7T8B9Y5_9SPIR</name>
<proteinExistence type="predicted"/>
<protein>
    <recommendedName>
        <fullName evidence="3">HEAT repeat domain-containing protein</fullName>
    </recommendedName>
</protein>